<dbReference type="EMBL" id="CAADHY010000014">
    <property type="protein sequence ID" value="VFR19768.1"/>
    <property type="molecule type" value="Genomic_DNA"/>
</dbReference>
<dbReference type="AlphaFoldDB" id="A0A484P1J8"/>
<feature type="domain" description="ABC transmembrane type-1" evidence="8">
    <location>
        <begin position="79"/>
        <end position="268"/>
    </location>
</feature>
<evidence type="ECO:0000313" key="10">
    <source>
        <dbReference type="EMBL" id="VFR87145.1"/>
    </source>
</evidence>
<dbReference type="SUPFAM" id="SSF161098">
    <property type="entry name" value="MetI-like"/>
    <property type="match status" value="1"/>
</dbReference>
<protein>
    <submittedName>
        <fullName evidence="9">Dipeptide transport system permease protein DppC (TC 3.A.1.5.2)</fullName>
    </submittedName>
</protein>
<keyword evidence="3" id="KW-1003">Cell membrane</keyword>
<dbReference type="InterPro" id="IPR000515">
    <property type="entry name" value="MetI-like"/>
</dbReference>
<dbReference type="CDD" id="cd06261">
    <property type="entry name" value="TM_PBP2"/>
    <property type="match status" value="1"/>
</dbReference>
<organism evidence="9">
    <name type="scientific">plant metagenome</name>
    <dbReference type="NCBI Taxonomy" id="1297885"/>
    <lineage>
        <taxon>unclassified sequences</taxon>
        <taxon>metagenomes</taxon>
        <taxon>organismal metagenomes</taxon>
    </lineage>
</organism>
<dbReference type="Gene3D" id="1.10.3720.10">
    <property type="entry name" value="MetI-like"/>
    <property type="match status" value="1"/>
</dbReference>
<dbReference type="GO" id="GO:0055085">
    <property type="term" value="P:transmembrane transport"/>
    <property type="evidence" value="ECO:0007669"/>
    <property type="project" value="InterPro"/>
</dbReference>
<feature type="transmembrane region" description="Helical" evidence="7">
    <location>
        <begin position="245"/>
        <end position="268"/>
    </location>
</feature>
<dbReference type="InterPro" id="IPR035906">
    <property type="entry name" value="MetI-like_sf"/>
</dbReference>
<keyword evidence="2" id="KW-0813">Transport</keyword>
<sequence>MSLLAELVHDRAALLSAVFLLALAVAAVLADIAAPHDPAQQVLRARLLPPVWLEKGDWRYLLGTDHLGRDVLSRIIHGARASLGIALWAVGLSAALGVLVGLAAGYLGGRVDAFIMRVVDTQLAFPDLLLALTVLSVIGATPVTLVVVLAVSGWMVFARMTRGVVVSARQEGYVEAAELIGCRPWRVILRHILPNLGASLVTLSIIELARVLLAEAALSFLGMGIQPPASSWGLDISLGKAHIFGAWWLVTFPGMAIALTILSANLLAQWVRATLDAQARDRRAAMVIAARESRRARRRRWRKALS</sequence>
<evidence type="ECO:0000313" key="9">
    <source>
        <dbReference type="EMBL" id="VFR19768.1"/>
    </source>
</evidence>
<evidence type="ECO:0000256" key="5">
    <source>
        <dbReference type="ARBA" id="ARBA00022989"/>
    </source>
</evidence>
<keyword evidence="6 7" id="KW-0472">Membrane</keyword>
<proteinExistence type="predicted"/>
<keyword evidence="4 7" id="KW-0812">Transmembrane</keyword>
<comment type="subcellular location">
    <subcellularLocation>
        <location evidence="1">Cell membrane</location>
        <topology evidence="1">Multi-pass membrane protein</topology>
    </subcellularLocation>
</comment>
<gene>
    <name evidence="9" type="ORF">AMP9_3402</name>
    <name evidence="10" type="ORF">RAN3_3483</name>
</gene>
<feature type="transmembrane region" description="Helical" evidence="7">
    <location>
        <begin position="83"/>
        <end position="108"/>
    </location>
</feature>
<dbReference type="Pfam" id="PF00528">
    <property type="entry name" value="BPD_transp_1"/>
    <property type="match status" value="1"/>
</dbReference>
<name>A0A484P1J8_9ZZZZ</name>
<evidence type="ECO:0000256" key="7">
    <source>
        <dbReference type="SAM" id="Phobius"/>
    </source>
</evidence>
<dbReference type="EMBL" id="CAADIO010000012">
    <property type="protein sequence ID" value="VFR87145.1"/>
    <property type="molecule type" value="Genomic_DNA"/>
</dbReference>
<keyword evidence="5 7" id="KW-1133">Transmembrane helix</keyword>
<evidence type="ECO:0000256" key="6">
    <source>
        <dbReference type="ARBA" id="ARBA00023136"/>
    </source>
</evidence>
<accession>A0A484P1J8</accession>
<evidence type="ECO:0000256" key="3">
    <source>
        <dbReference type="ARBA" id="ARBA00022475"/>
    </source>
</evidence>
<evidence type="ECO:0000256" key="1">
    <source>
        <dbReference type="ARBA" id="ARBA00004651"/>
    </source>
</evidence>
<dbReference type="Pfam" id="PF12911">
    <property type="entry name" value="OppC_N"/>
    <property type="match status" value="1"/>
</dbReference>
<evidence type="ECO:0000259" key="8">
    <source>
        <dbReference type="PROSITE" id="PS50928"/>
    </source>
</evidence>
<evidence type="ECO:0000256" key="2">
    <source>
        <dbReference type="ARBA" id="ARBA00022448"/>
    </source>
</evidence>
<evidence type="ECO:0000256" key="4">
    <source>
        <dbReference type="ARBA" id="ARBA00022692"/>
    </source>
</evidence>
<dbReference type="GO" id="GO:0005886">
    <property type="term" value="C:plasma membrane"/>
    <property type="evidence" value="ECO:0007669"/>
    <property type="project" value="UniProtKB-SubCell"/>
</dbReference>
<dbReference type="PANTHER" id="PTHR43386:SF26">
    <property type="entry name" value="ABC TRANSPORTER PERMEASE PROTEIN"/>
    <property type="match status" value="1"/>
</dbReference>
<dbReference type="InterPro" id="IPR025966">
    <property type="entry name" value="OppC_N"/>
</dbReference>
<dbReference type="PROSITE" id="PS50928">
    <property type="entry name" value="ABC_TM1"/>
    <property type="match status" value="1"/>
</dbReference>
<reference evidence="9" key="1">
    <citation type="submission" date="2019-03" db="EMBL/GenBank/DDBJ databases">
        <authorList>
            <person name="Danneels B."/>
        </authorList>
    </citation>
    <scope>NUCLEOTIDE SEQUENCE</scope>
</reference>
<feature type="transmembrane region" description="Helical" evidence="7">
    <location>
        <begin position="128"/>
        <end position="157"/>
    </location>
</feature>
<feature type="transmembrane region" description="Helical" evidence="7">
    <location>
        <begin position="12"/>
        <end position="34"/>
    </location>
</feature>
<dbReference type="InterPro" id="IPR050366">
    <property type="entry name" value="BP-dependent_transpt_permease"/>
</dbReference>
<dbReference type="PANTHER" id="PTHR43386">
    <property type="entry name" value="OLIGOPEPTIDE TRANSPORT SYSTEM PERMEASE PROTEIN APPC"/>
    <property type="match status" value="1"/>
</dbReference>